<evidence type="ECO:0000256" key="16">
    <source>
        <dbReference type="ARBA" id="ARBA00029351"/>
    </source>
</evidence>
<evidence type="ECO:0000256" key="17">
    <source>
        <dbReference type="ARBA" id="ARBA00029568"/>
    </source>
</evidence>
<evidence type="ECO:0000256" key="13">
    <source>
        <dbReference type="ARBA" id="ARBA00022989"/>
    </source>
</evidence>
<keyword evidence="8" id="KW-0679">Respiratory chain</keyword>
<dbReference type="GO" id="GO:0022904">
    <property type="term" value="P:respiratory electron transport chain"/>
    <property type="evidence" value="ECO:0007669"/>
    <property type="project" value="InterPro"/>
</dbReference>
<feature type="transmembrane region" description="Helical" evidence="18">
    <location>
        <begin position="151"/>
        <end position="171"/>
    </location>
</feature>
<feature type="transmembrane region" description="Helical" evidence="18">
    <location>
        <begin position="340"/>
        <end position="361"/>
    </location>
</feature>
<keyword evidence="15 18" id="KW-0472">Membrane</keyword>
<keyword evidence="13 18" id="KW-1133">Transmembrane helix</keyword>
<dbReference type="PANTHER" id="PTHR19271">
    <property type="entry name" value="CYTOCHROME B"/>
    <property type="match status" value="1"/>
</dbReference>
<evidence type="ECO:0000256" key="9">
    <source>
        <dbReference type="ARBA" id="ARBA00022692"/>
    </source>
</evidence>
<dbReference type="FunFam" id="1.20.810.10:FF:000007">
    <property type="entry name" value="Ubiquinol-cytochrome C reductase B subunit"/>
    <property type="match status" value="1"/>
</dbReference>
<dbReference type="EMBL" id="WEGH01000003">
    <property type="protein sequence ID" value="MQY06320.1"/>
    <property type="molecule type" value="Genomic_DNA"/>
</dbReference>
<dbReference type="InterPro" id="IPR016174">
    <property type="entry name" value="Di-haem_cyt_TM"/>
</dbReference>
<evidence type="ECO:0000313" key="21">
    <source>
        <dbReference type="Proteomes" id="UP000487268"/>
    </source>
</evidence>
<keyword evidence="5" id="KW-0813">Transport</keyword>
<dbReference type="GO" id="GO:0008121">
    <property type="term" value="F:quinol-cytochrome-c reductase activity"/>
    <property type="evidence" value="ECO:0007669"/>
    <property type="project" value="UniProtKB-EC"/>
</dbReference>
<keyword evidence="12" id="KW-0249">Electron transport</keyword>
<dbReference type="GO" id="GO:0016491">
    <property type="term" value="F:oxidoreductase activity"/>
    <property type="evidence" value="ECO:0007669"/>
    <property type="project" value="InterPro"/>
</dbReference>
<dbReference type="Proteomes" id="UP000487268">
    <property type="component" value="Unassembled WGS sequence"/>
</dbReference>
<dbReference type="OrthoDB" id="9804503at2"/>
<evidence type="ECO:0000256" key="1">
    <source>
        <dbReference type="ARBA" id="ARBA00001971"/>
    </source>
</evidence>
<comment type="catalytic activity">
    <reaction evidence="16">
        <text>a quinol + 2 Fe(III)-[cytochrome c](out) = a quinone + 2 Fe(II)-[cytochrome c](out) + 2 H(+)(out)</text>
        <dbReference type="Rhea" id="RHEA:11484"/>
        <dbReference type="Rhea" id="RHEA-COMP:10350"/>
        <dbReference type="Rhea" id="RHEA-COMP:14399"/>
        <dbReference type="ChEBI" id="CHEBI:15378"/>
        <dbReference type="ChEBI" id="CHEBI:24646"/>
        <dbReference type="ChEBI" id="CHEBI:29033"/>
        <dbReference type="ChEBI" id="CHEBI:29034"/>
        <dbReference type="ChEBI" id="CHEBI:132124"/>
        <dbReference type="EC" id="7.1.1.8"/>
    </reaction>
</comment>
<evidence type="ECO:0000256" key="8">
    <source>
        <dbReference type="ARBA" id="ARBA00022660"/>
    </source>
</evidence>
<evidence type="ECO:0000259" key="19">
    <source>
        <dbReference type="PROSITE" id="PS51002"/>
    </source>
</evidence>
<feature type="transmembrane region" description="Helical" evidence="18">
    <location>
        <begin position="261"/>
        <end position="288"/>
    </location>
</feature>
<name>A0A7K0BYR0_9ACTN</name>
<comment type="caution">
    <text evidence="20">The sequence shown here is derived from an EMBL/GenBank/DDBJ whole genome shotgun (WGS) entry which is preliminary data.</text>
</comment>
<evidence type="ECO:0000256" key="18">
    <source>
        <dbReference type="SAM" id="Phobius"/>
    </source>
</evidence>
<evidence type="ECO:0000256" key="10">
    <source>
        <dbReference type="ARBA" id="ARBA00022723"/>
    </source>
</evidence>
<keyword evidence="14" id="KW-0408">Iron</keyword>
<keyword evidence="9 18" id="KW-0812">Transmembrane</keyword>
<dbReference type="Gene3D" id="1.20.810.10">
    <property type="entry name" value="Cytochrome Bc1 Complex, Chain C"/>
    <property type="match status" value="1"/>
</dbReference>
<proteinExistence type="predicted"/>
<evidence type="ECO:0000256" key="5">
    <source>
        <dbReference type="ARBA" id="ARBA00022448"/>
    </source>
</evidence>
<dbReference type="GO" id="GO:0005886">
    <property type="term" value="C:plasma membrane"/>
    <property type="evidence" value="ECO:0007669"/>
    <property type="project" value="UniProtKB-SubCell"/>
</dbReference>
<keyword evidence="10" id="KW-0479">Metal-binding</keyword>
<evidence type="ECO:0000256" key="3">
    <source>
        <dbReference type="ARBA" id="ARBA00012951"/>
    </source>
</evidence>
<sequence length="497" mass="54747">MRRGEPGRPTAKGATINATITSLEFLDERLGSTRTLRKAIRKVFPDHWSFMLGEIALYSFVVLLITGTFLTLWFRPDMTEVVYHGSYRQLDGVRMSEAYASTLDIGFEVRGGLLVRQIHHWAALLFIAAIMAHMLRVFFTGAYRKPRDLNWLVGLAIFTIVLVEGLFGYSLPDDGLSGAGLRVTAGVVQALPLVGTYLLFFLFGGEYPGTDIVPRMFTIHVLLIPGVILALVVAHILIMWHQTHSSMPVRHHTERQTHGYPFFPVFVAKTGAFFLFTFGVLALLAAVAQINPVWLYGPSDPAVVSSGSQPDFYLGFLEGALRVMPAWETTLWGHTVSWNVLVPGLVPLGLLVTGAAFWPWLERWATGDRGLHHVNDRPRNAPVRTSAGVAVTTCYAVLWLAGANDVISDRFHVSLYATTWFFRVALFTLPAAAYQVTKRLCLGLQRRDAAALAHGHESGVIVMTPEGGYTGLHREVPPDMAVVLSGGRGSAPIEETP</sequence>
<dbReference type="PROSITE" id="PS51002">
    <property type="entry name" value="CYTB_NTER"/>
    <property type="match status" value="1"/>
</dbReference>
<dbReference type="InterPro" id="IPR027387">
    <property type="entry name" value="Cytb/b6-like_sf"/>
</dbReference>
<feature type="transmembrane region" description="Helical" evidence="18">
    <location>
        <begin position="217"/>
        <end position="240"/>
    </location>
</feature>
<dbReference type="RefSeq" id="WP_153535508.1">
    <property type="nucleotide sequence ID" value="NZ_WEGH01000003.1"/>
</dbReference>
<evidence type="ECO:0000256" key="4">
    <source>
        <dbReference type="ARBA" id="ARBA00016116"/>
    </source>
</evidence>
<accession>A0A7K0BYR0</accession>
<evidence type="ECO:0000256" key="2">
    <source>
        <dbReference type="ARBA" id="ARBA00004651"/>
    </source>
</evidence>
<comment type="cofactor">
    <cofactor evidence="1">
        <name>heme</name>
        <dbReference type="ChEBI" id="CHEBI:30413"/>
    </cofactor>
</comment>
<dbReference type="AlphaFoldDB" id="A0A7K0BYR0"/>
<reference evidence="20 21" key="1">
    <citation type="submission" date="2019-10" db="EMBL/GenBank/DDBJ databases">
        <title>Actinomadura rubteroloni sp. nov. and Actinomadura macrotermitis sp. nov., isolated from the gut of fungus growing-termite Macrotermes natalensis.</title>
        <authorList>
            <person name="Benndorf R."/>
            <person name="Martin K."/>
            <person name="Kuefner M."/>
            <person name="De Beer W."/>
            <person name="Kaster A.-K."/>
            <person name="Vollmers J."/>
            <person name="Poulsen M."/>
            <person name="Beemelmanns C."/>
        </authorList>
    </citation>
    <scope>NUCLEOTIDE SEQUENCE [LARGE SCALE GENOMIC DNA]</scope>
    <source>
        <strain evidence="20 21">RB68</strain>
    </source>
</reference>
<feature type="transmembrane region" description="Helical" evidence="18">
    <location>
        <begin position="120"/>
        <end position="139"/>
    </location>
</feature>
<dbReference type="SUPFAM" id="SSF81342">
    <property type="entry name" value="Transmembrane di-heme cytochromes"/>
    <property type="match status" value="1"/>
</dbReference>
<dbReference type="GO" id="GO:0046872">
    <property type="term" value="F:metal ion binding"/>
    <property type="evidence" value="ECO:0007669"/>
    <property type="project" value="UniProtKB-KW"/>
</dbReference>
<comment type="subcellular location">
    <subcellularLocation>
        <location evidence="2">Cell membrane</location>
        <topology evidence="2">Multi-pass membrane protein</topology>
    </subcellularLocation>
</comment>
<dbReference type="Pfam" id="PF13631">
    <property type="entry name" value="Cytochrom_B_N_2"/>
    <property type="match status" value="1"/>
</dbReference>
<keyword evidence="7" id="KW-0349">Heme</keyword>
<evidence type="ECO:0000256" key="15">
    <source>
        <dbReference type="ARBA" id="ARBA00023136"/>
    </source>
</evidence>
<keyword evidence="6" id="KW-1003">Cell membrane</keyword>
<dbReference type="PANTHER" id="PTHR19271:SF16">
    <property type="entry name" value="CYTOCHROME B"/>
    <property type="match status" value="1"/>
</dbReference>
<evidence type="ECO:0000256" key="6">
    <source>
        <dbReference type="ARBA" id="ARBA00022475"/>
    </source>
</evidence>
<dbReference type="InterPro" id="IPR005797">
    <property type="entry name" value="Cyt_b/b6_N"/>
</dbReference>
<feature type="transmembrane region" description="Helical" evidence="18">
    <location>
        <begin position="381"/>
        <end position="401"/>
    </location>
</feature>
<evidence type="ECO:0000256" key="7">
    <source>
        <dbReference type="ARBA" id="ARBA00022617"/>
    </source>
</evidence>
<protein>
    <recommendedName>
        <fullName evidence="4">Cytochrome bc1 complex cytochrome b subunit</fullName>
        <ecNumber evidence="3">7.1.1.8</ecNumber>
    </recommendedName>
    <alternativeName>
        <fullName evidence="17">Cytochrome bc1 reductase complex subunit QcrB</fullName>
    </alternativeName>
</protein>
<keyword evidence="11" id="KW-1278">Translocase</keyword>
<gene>
    <name evidence="20" type="primary">qcrB_2</name>
    <name evidence="20" type="ORF">ACRB68_44080</name>
</gene>
<keyword evidence="21" id="KW-1185">Reference proteome</keyword>
<feature type="transmembrane region" description="Helical" evidence="18">
    <location>
        <begin position="413"/>
        <end position="437"/>
    </location>
</feature>
<feature type="transmembrane region" description="Helical" evidence="18">
    <location>
        <begin position="183"/>
        <end position="205"/>
    </location>
</feature>
<evidence type="ECO:0000256" key="14">
    <source>
        <dbReference type="ARBA" id="ARBA00023004"/>
    </source>
</evidence>
<evidence type="ECO:0000256" key="11">
    <source>
        <dbReference type="ARBA" id="ARBA00022967"/>
    </source>
</evidence>
<organism evidence="20 21">
    <name type="scientific">Actinomadura macrotermitis</name>
    <dbReference type="NCBI Taxonomy" id="2585200"/>
    <lineage>
        <taxon>Bacteria</taxon>
        <taxon>Bacillati</taxon>
        <taxon>Actinomycetota</taxon>
        <taxon>Actinomycetes</taxon>
        <taxon>Streptosporangiales</taxon>
        <taxon>Thermomonosporaceae</taxon>
        <taxon>Actinomadura</taxon>
    </lineage>
</organism>
<evidence type="ECO:0000313" key="20">
    <source>
        <dbReference type="EMBL" id="MQY06320.1"/>
    </source>
</evidence>
<evidence type="ECO:0000256" key="12">
    <source>
        <dbReference type="ARBA" id="ARBA00022982"/>
    </source>
</evidence>
<dbReference type="EC" id="7.1.1.8" evidence="3"/>
<feature type="domain" description="Cytochrome b/b6 N-terminal region profile" evidence="19">
    <location>
        <begin position="22"/>
        <end position="248"/>
    </location>
</feature>
<feature type="transmembrane region" description="Helical" evidence="18">
    <location>
        <begin position="55"/>
        <end position="74"/>
    </location>
</feature>